<dbReference type="GO" id="GO:0016616">
    <property type="term" value="F:oxidoreductase activity, acting on the CH-OH group of donors, NAD or NADP as acceptor"/>
    <property type="evidence" value="ECO:0007669"/>
    <property type="project" value="TreeGrafter"/>
</dbReference>
<evidence type="ECO:0000313" key="3">
    <source>
        <dbReference type="EMBL" id="EAQ14767.1"/>
    </source>
</evidence>
<dbReference type="Gene3D" id="3.40.50.720">
    <property type="entry name" value="NAD(P)-binding Rossmann-like Domain"/>
    <property type="match status" value="1"/>
</dbReference>
<gene>
    <name evidence="3" type="ORF">RB2654_19328</name>
</gene>
<dbReference type="SUPFAM" id="SSF51735">
    <property type="entry name" value="NAD(P)-binding Rossmann-fold domains"/>
    <property type="match status" value="1"/>
</dbReference>
<evidence type="ECO:0000313" key="4">
    <source>
        <dbReference type="Proteomes" id="UP000002931"/>
    </source>
</evidence>
<keyword evidence="4" id="KW-1185">Reference proteome</keyword>
<dbReference type="PRINTS" id="PR00081">
    <property type="entry name" value="GDHRDH"/>
</dbReference>
<keyword evidence="2" id="KW-0560">Oxidoreductase</keyword>
<dbReference type="PRINTS" id="PR00080">
    <property type="entry name" value="SDRFAMILY"/>
</dbReference>
<sequence>MNFEGKTAIVTGAGTGLGLDMATRLAQSGANIVSADILDADAGAEAARAAGAQAIATTTDVSDKAAVEAMVARTIETFGQVDILINNAAISRGMVLKPFEEVSVEEFRRMIDVNTLSVLLCCQAVSPHMRARRYGRIVNVVSGTAFKGAPNLCAYTASKGAVITMTRSLANEFGADDITVNAVSPGYTLTQSNLENTAFDGVYRGIARDTRALKRDAQPEDVSRVGLFLASDDASFVTGQVIAADGGSVYH</sequence>
<dbReference type="FunFam" id="3.40.50.720:FF:000084">
    <property type="entry name" value="Short-chain dehydrogenase reductase"/>
    <property type="match status" value="1"/>
</dbReference>
<reference evidence="3 4" key="1">
    <citation type="journal article" date="2010" name="J. Bacteriol.">
        <title>Genome sequences of Pelagibaca bermudensis HTCC2601T and Maritimibacter alkaliphilus HTCC2654T, the type strains of two marine Roseobacter genera.</title>
        <authorList>
            <person name="Thrash J.C."/>
            <person name="Cho J.C."/>
            <person name="Ferriera S."/>
            <person name="Johnson J."/>
            <person name="Vergin K.L."/>
            <person name="Giovannoni S.J."/>
        </authorList>
    </citation>
    <scope>NUCLEOTIDE SEQUENCE [LARGE SCALE GENOMIC DNA]</scope>
    <source>
        <strain evidence="3 4">HTCC2654</strain>
    </source>
</reference>
<dbReference type="InterPro" id="IPR020904">
    <property type="entry name" value="Sc_DH/Rdtase_CS"/>
</dbReference>
<dbReference type="AlphaFoldDB" id="A3VA26"/>
<dbReference type="Proteomes" id="UP000002931">
    <property type="component" value="Unassembled WGS sequence"/>
</dbReference>
<proteinExistence type="inferred from homology"/>
<dbReference type="Pfam" id="PF13561">
    <property type="entry name" value="adh_short_C2"/>
    <property type="match status" value="1"/>
</dbReference>
<dbReference type="PANTHER" id="PTHR42760">
    <property type="entry name" value="SHORT-CHAIN DEHYDROGENASES/REDUCTASES FAMILY MEMBER"/>
    <property type="match status" value="1"/>
</dbReference>
<dbReference type="RefSeq" id="WP_008334623.1">
    <property type="nucleotide sequence ID" value="NZ_CH902578.1"/>
</dbReference>
<organism evidence="3 4">
    <name type="scientific">Maritimibacter alkaliphilus HTCC2654</name>
    <dbReference type="NCBI Taxonomy" id="314271"/>
    <lineage>
        <taxon>Bacteria</taxon>
        <taxon>Pseudomonadati</taxon>
        <taxon>Pseudomonadota</taxon>
        <taxon>Alphaproteobacteria</taxon>
        <taxon>Rhodobacterales</taxon>
        <taxon>Roseobacteraceae</taxon>
        <taxon>Maritimibacter</taxon>
    </lineage>
</organism>
<evidence type="ECO:0000256" key="1">
    <source>
        <dbReference type="ARBA" id="ARBA00006484"/>
    </source>
</evidence>
<accession>A3VA26</accession>
<dbReference type="eggNOG" id="COG1028">
    <property type="taxonomic scope" value="Bacteria"/>
</dbReference>
<comment type="similarity">
    <text evidence="1">Belongs to the short-chain dehydrogenases/reductases (SDR) family.</text>
</comment>
<dbReference type="InterPro" id="IPR002347">
    <property type="entry name" value="SDR_fam"/>
</dbReference>
<name>A3VA26_9RHOB</name>
<dbReference type="NCBIfam" id="NF005559">
    <property type="entry name" value="PRK07231.1"/>
    <property type="match status" value="1"/>
</dbReference>
<dbReference type="CDD" id="cd05233">
    <property type="entry name" value="SDR_c"/>
    <property type="match status" value="1"/>
</dbReference>
<dbReference type="PROSITE" id="PS00061">
    <property type="entry name" value="ADH_SHORT"/>
    <property type="match status" value="1"/>
</dbReference>
<dbReference type="EMBL" id="AAMT01000001">
    <property type="protein sequence ID" value="EAQ14767.1"/>
    <property type="molecule type" value="Genomic_DNA"/>
</dbReference>
<dbReference type="InterPro" id="IPR036291">
    <property type="entry name" value="NAD(P)-bd_dom_sf"/>
</dbReference>
<dbReference type="PANTHER" id="PTHR42760:SF133">
    <property type="entry name" value="3-OXOACYL-[ACYL-CARRIER-PROTEIN] REDUCTASE"/>
    <property type="match status" value="1"/>
</dbReference>
<comment type="caution">
    <text evidence="3">The sequence shown here is derived from an EMBL/GenBank/DDBJ whole genome shotgun (WGS) entry which is preliminary data.</text>
</comment>
<protein>
    <submittedName>
        <fullName evidence="3">Short-chain dehydrogenase/reductase SDR</fullName>
    </submittedName>
</protein>
<evidence type="ECO:0000256" key="2">
    <source>
        <dbReference type="ARBA" id="ARBA00023002"/>
    </source>
</evidence>
<dbReference type="OrthoDB" id="9789398at2"/>
<dbReference type="STRING" id="314271.RB2654_19328"/>
<dbReference type="HOGENOM" id="CLU_010194_1_3_5"/>